<dbReference type="PATRIC" id="fig|907348.3.peg.1434"/>
<evidence type="ECO:0000313" key="1">
    <source>
        <dbReference type="EMBL" id="EIC01917.1"/>
    </source>
</evidence>
<comment type="caution">
    <text evidence="1">The sequence shown here is derived from an EMBL/GenBank/DDBJ whole genome shotgun (WGS) entry which is preliminary data.</text>
</comment>
<reference evidence="1 2" key="1">
    <citation type="submission" date="2011-09" db="EMBL/GenBank/DDBJ databases">
        <title>The draft genome of Treponema saccharophilum DSM 2985.</title>
        <authorList>
            <consortium name="US DOE Joint Genome Institute (JGI-PGF)"/>
            <person name="Lucas S."/>
            <person name="Copeland A."/>
            <person name="Lapidus A."/>
            <person name="Glavina del Rio T."/>
            <person name="Dalin E."/>
            <person name="Tice H."/>
            <person name="Bruce D."/>
            <person name="Goodwin L."/>
            <person name="Pitluck S."/>
            <person name="Peters L."/>
            <person name="Kyrpides N."/>
            <person name="Mavromatis K."/>
            <person name="Ivanova N."/>
            <person name="Markowitz V."/>
            <person name="Cheng J.-F."/>
            <person name="Hugenholtz P."/>
            <person name="Woyke T."/>
            <person name="Wu D."/>
            <person name="Gronow S."/>
            <person name="Wellnitz S."/>
            <person name="Brambilla E."/>
            <person name="Klenk H.-P."/>
            <person name="Eisen J.A."/>
        </authorList>
    </citation>
    <scope>NUCLEOTIDE SEQUENCE [LARGE SCALE GENOMIC DNA]</scope>
    <source>
        <strain evidence="1 2">DSM 2985</strain>
    </source>
</reference>
<keyword evidence="2" id="KW-1185">Reference proteome</keyword>
<accession>H7EKL2</accession>
<dbReference type="RefSeq" id="WP_002704173.1">
    <property type="nucleotide sequence ID" value="NZ_AGRW01000045.1"/>
</dbReference>
<dbReference type="Proteomes" id="UP000003571">
    <property type="component" value="Unassembled WGS sequence"/>
</dbReference>
<organism evidence="1 2">
    <name type="scientific">Treponema saccharophilum DSM 2985</name>
    <dbReference type="NCBI Taxonomy" id="907348"/>
    <lineage>
        <taxon>Bacteria</taxon>
        <taxon>Pseudomonadati</taxon>
        <taxon>Spirochaetota</taxon>
        <taxon>Spirochaetia</taxon>
        <taxon>Spirochaetales</taxon>
        <taxon>Treponemataceae</taxon>
        <taxon>Treponema</taxon>
    </lineage>
</organism>
<dbReference type="STRING" id="907348.TresaDRAFT_1669"/>
<sequence>MTRNDFRAELKRIFTGYKHMTSRIESELQKLGISVSRKRNHAILQVPNGSGYRSVSVSVSGSDKRAGLNVVTEICRAMS</sequence>
<gene>
    <name evidence="1" type="ORF">TresaDRAFT_1669</name>
</gene>
<protein>
    <submittedName>
        <fullName evidence="1">Uncharacterized protein</fullName>
    </submittedName>
</protein>
<evidence type="ECO:0000313" key="2">
    <source>
        <dbReference type="Proteomes" id="UP000003571"/>
    </source>
</evidence>
<dbReference type="EMBL" id="AGRW01000045">
    <property type="protein sequence ID" value="EIC01917.1"/>
    <property type="molecule type" value="Genomic_DNA"/>
</dbReference>
<name>H7EKL2_9SPIR</name>
<proteinExistence type="predicted"/>
<dbReference type="AlphaFoldDB" id="H7EKL2"/>